<dbReference type="InterPro" id="IPR050155">
    <property type="entry name" value="HAD-like_hydrolase_sf"/>
</dbReference>
<dbReference type="FunFam" id="3.40.50.1000:FF:000022">
    <property type="entry name" value="Phosphoglycolate phosphatase"/>
    <property type="match status" value="1"/>
</dbReference>
<dbReference type="SFLD" id="SFLDS00003">
    <property type="entry name" value="Haloacid_Dehalogenase"/>
    <property type="match status" value="1"/>
</dbReference>
<dbReference type="GO" id="GO:0005829">
    <property type="term" value="C:cytosol"/>
    <property type="evidence" value="ECO:0007669"/>
    <property type="project" value="TreeGrafter"/>
</dbReference>
<dbReference type="NCBIfam" id="TIGR01549">
    <property type="entry name" value="HAD-SF-IA-v1"/>
    <property type="match status" value="1"/>
</dbReference>
<proteinExistence type="predicted"/>
<keyword evidence="2" id="KW-1185">Reference proteome</keyword>
<keyword evidence="1" id="KW-0378">Hydrolase</keyword>
<dbReference type="Gene3D" id="3.40.50.1000">
    <property type="entry name" value="HAD superfamily/HAD-like"/>
    <property type="match status" value="1"/>
</dbReference>
<protein>
    <submittedName>
        <fullName evidence="1">HAD family hydrolase</fullName>
    </submittedName>
</protein>
<dbReference type="NCBIfam" id="TIGR01662">
    <property type="entry name" value="HAD-SF-IIIA"/>
    <property type="match status" value="1"/>
</dbReference>
<dbReference type="PANTHER" id="PTHR43434">
    <property type="entry name" value="PHOSPHOGLYCOLATE PHOSPHATASE"/>
    <property type="match status" value="1"/>
</dbReference>
<dbReference type="SFLD" id="SFLDG01129">
    <property type="entry name" value="C1.5:_HAD__Beta-PGM__Phosphata"/>
    <property type="match status" value="1"/>
</dbReference>
<dbReference type="GO" id="GO:0006281">
    <property type="term" value="P:DNA repair"/>
    <property type="evidence" value="ECO:0007669"/>
    <property type="project" value="TreeGrafter"/>
</dbReference>
<dbReference type="KEGG" id="eio:H9L01_07035"/>
<dbReference type="InterPro" id="IPR006439">
    <property type="entry name" value="HAD-SF_hydro_IA"/>
</dbReference>
<dbReference type="SUPFAM" id="SSF56784">
    <property type="entry name" value="HAD-like"/>
    <property type="match status" value="1"/>
</dbReference>
<dbReference type="Proteomes" id="UP000515928">
    <property type="component" value="Chromosome"/>
</dbReference>
<reference evidence="1 2" key="1">
    <citation type="submission" date="2020-08" db="EMBL/GenBank/DDBJ databases">
        <title>Genome sequence of Erysipelothrix inopinata DSM 15511T.</title>
        <authorList>
            <person name="Hyun D.-W."/>
            <person name="Bae J.-W."/>
        </authorList>
    </citation>
    <scope>NUCLEOTIDE SEQUENCE [LARGE SCALE GENOMIC DNA]</scope>
    <source>
        <strain evidence="1 2">DSM 15511</strain>
    </source>
</reference>
<dbReference type="GO" id="GO:0008967">
    <property type="term" value="F:phosphoglycolate phosphatase activity"/>
    <property type="evidence" value="ECO:0007669"/>
    <property type="project" value="TreeGrafter"/>
</dbReference>
<dbReference type="Pfam" id="PF13419">
    <property type="entry name" value="HAD_2"/>
    <property type="match status" value="1"/>
</dbReference>
<name>A0A7G9RWZ8_9FIRM</name>
<dbReference type="Gene3D" id="1.10.150.240">
    <property type="entry name" value="Putative phosphatase, domain 2"/>
    <property type="match status" value="1"/>
</dbReference>
<accession>A0A7G9RWZ8</accession>
<dbReference type="NCBIfam" id="TIGR01509">
    <property type="entry name" value="HAD-SF-IA-v3"/>
    <property type="match status" value="1"/>
</dbReference>
<dbReference type="PANTHER" id="PTHR43434:SF1">
    <property type="entry name" value="PHOSPHOGLYCOLATE PHOSPHATASE"/>
    <property type="match status" value="1"/>
</dbReference>
<sequence>MNGIIFDLDGTLLNTIADLGNSMNRILKKYNLPEHPLDAYTLFVGNGMKKLVERAVGEHPQFDEILEAYLDEYQEHYLDDSLPYNNVIETLKTLNERKVPIAICTNKKQVYTDNIVEHFFKDIKFEAVMGDQFDGKHKPNPHSALICAEKMNCKPENILFVGDSNVDMQTAKNANMTPIGVSWGFRSVEELESEGASQIIDNMSEILNLV</sequence>
<dbReference type="InterPro" id="IPR041492">
    <property type="entry name" value="HAD_2"/>
</dbReference>
<dbReference type="RefSeq" id="WP_187533255.1">
    <property type="nucleotide sequence ID" value="NZ_CBCSHU010000011.1"/>
</dbReference>
<dbReference type="InterPro" id="IPR036412">
    <property type="entry name" value="HAD-like_sf"/>
</dbReference>
<gene>
    <name evidence="1" type="ORF">H9L01_07035</name>
</gene>
<evidence type="ECO:0000313" key="1">
    <source>
        <dbReference type="EMBL" id="QNN60123.1"/>
    </source>
</evidence>
<dbReference type="SFLD" id="SFLDG01135">
    <property type="entry name" value="C1.5.6:_HAD__Beta-PGM__Phospha"/>
    <property type="match status" value="1"/>
</dbReference>
<dbReference type="AlphaFoldDB" id="A0A7G9RWZ8"/>
<dbReference type="InterPro" id="IPR023214">
    <property type="entry name" value="HAD_sf"/>
</dbReference>
<organism evidence="1 2">
    <name type="scientific">Erysipelothrix inopinata</name>
    <dbReference type="NCBI Taxonomy" id="225084"/>
    <lineage>
        <taxon>Bacteria</taxon>
        <taxon>Bacillati</taxon>
        <taxon>Bacillota</taxon>
        <taxon>Erysipelotrichia</taxon>
        <taxon>Erysipelotrichales</taxon>
        <taxon>Erysipelotrichaceae</taxon>
        <taxon>Erysipelothrix</taxon>
    </lineage>
</organism>
<dbReference type="InterPro" id="IPR006549">
    <property type="entry name" value="HAD-SF_hydro_IIIA"/>
</dbReference>
<dbReference type="EMBL" id="CP060715">
    <property type="protein sequence ID" value="QNN60123.1"/>
    <property type="molecule type" value="Genomic_DNA"/>
</dbReference>
<evidence type="ECO:0000313" key="2">
    <source>
        <dbReference type="Proteomes" id="UP000515928"/>
    </source>
</evidence>
<dbReference type="PRINTS" id="PR00413">
    <property type="entry name" value="HADHALOGNASE"/>
</dbReference>
<dbReference type="InterPro" id="IPR023198">
    <property type="entry name" value="PGP-like_dom2"/>
</dbReference>